<dbReference type="AlphaFoldDB" id="A0A080ZHD9"/>
<proteinExistence type="predicted"/>
<evidence type="ECO:0008006" key="3">
    <source>
        <dbReference type="Google" id="ProtNLM"/>
    </source>
</evidence>
<accession>A0A080ZHD9</accession>
<dbReference type="Gene3D" id="3.30.420.10">
    <property type="entry name" value="Ribonuclease H-like superfamily/Ribonuclease H"/>
    <property type="match status" value="1"/>
</dbReference>
<dbReference type="GO" id="GO:0003676">
    <property type="term" value="F:nucleic acid binding"/>
    <property type="evidence" value="ECO:0007669"/>
    <property type="project" value="InterPro"/>
</dbReference>
<protein>
    <recommendedName>
        <fullName evidence="3">Tc1-like transposase DDE domain-containing protein</fullName>
    </recommendedName>
</protein>
<reference evidence="1 2" key="1">
    <citation type="submission" date="2013-11" db="EMBL/GenBank/DDBJ databases">
        <title>The Genome Sequence of Phytophthora parasitica P1976.</title>
        <authorList>
            <consortium name="The Broad Institute Genomics Platform"/>
            <person name="Russ C."/>
            <person name="Tyler B."/>
            <person name="Panabieres F."/>
            <person name="Shan W."/>
            <person name="Tripathy S."/>
            <person name="Grunwald N."/>
            <person name="Machado M."/>
            <person name="Johnson C.S."/>
            <person name="Walker B."/>
            <person name="Young S."/>
            <person name="Zeng Q."/>
            <person name="Gargeya S."/>
            <person name="Fitzgerald M."/>
            <person name="Haas B."/>
            <person name="Abouelleil A."/>
            <person name="Allen A.W."/>
            <person name="Alvarado L."/>
            <person name="Arachchi H.M."/>
            <person name="Berlin A.M."/>
            <person name="Chapman S.B."/>
            <person name="Gainer-Dewar J."/>
            <person name="Goldberg J."/>
            <person name="Griggs A."/>
            <person name="Gujja S."/>
            <person name="Hansen M."/>
            <person name="Howarth C."/>
            <person name="Imamovic A."/>
            <person name="Ireland A."/>
            <person name="Larimer J."/>
            <person name="McCowan C."/>
            <person name="Murphy C."/>
            <person name="Pearson M."/>
            <person name="Poon T.W."/>
            <person name="Priest M."/>
            <person name="Roberts A."/>
            <person name="Saif S."/>
            <person name="Shea T."/>
            <person name="Sisk P."/>
            <person name="Sykes S."/>
            <person name="Wortman J."/>
            <person name="Nusbaum C."/>
            <person name="Birren B."/>
        </authorList>
    </citation>
    <scope>NUCLEOTIDE SEQUENCE [LARGE SCALE GENOMIC DNA]</scope>
    <source>
        <strain evidence="1 2">P1976</strain>
    </source>
</reference>
<gene>
    <name evidence="1" type="ORF">F444_16698</name>
</gene>
<sequence>MDHVIPQLDGTYKFDTMHDVVQIDEKGFYVKKIGQHVYVLTGKDGCPSEEPPIQAVQSKRYITKVMFLCAVGRPRGGWDDTRPVSITRDISRRILVNDVIPAIKAKWPQDQKHLPIKIQQDNARPHVLADDFEVAAAGCADGWAIKLVNQPAQSPDLNCLDLGFFASIQSLQSKTIPRTPDELIKEALQSFQASTVVLLNKIFLTLQHVMEHILKNEGRNNYRLGHLHKEKLIHAD</sequence>
<dbReference type="PANTHER" id="PTHR47169">
    <property type="entry name" value="OS01G0541250 PROTEIN"/>
    <property type="match status" value="1"/>
</dbReference>
<dbReference type="Proteomes" id="UP000028582">
    <property type="component" value="Unassembled WGS sequence"/>
</dbReference>
<feature type="non-terminal residue" evidence="1">
    <location>
        <position position="236"/>
    </location>
</feature>
<dbReference type="EMBL" id="ANJA01003109">
    <property type="protein sequence ID" value="ETO66050.1"/>
    <property type="molecule type" value="Genomic_DNA"/>
</dbReference>
<dbReference type="InterPro" id="IPR036397">
    <property type="entry name" value="RNaseH_sf"/>
</dbReference>
<evidence type="ECO:0000313" key="1">
    <source>
        <dbReference type="EMBL" id="ETO66050.1"/>
    </source>
</evidence>
<evidence type="ECO:0000313" key="2">
    <source>
        <dbReference type="Proteomes" id="UP000028582"/>
    </source>
</evidence>
<organism evidence="1 2">
    <name type="scientific">Phytophthora nicotianae P1976</name>
    <dbReference type="NCBI Taxonomy" id="1317066"/>
    <lineage>
        <taxon>Eukaryota</taxon>
        <taxon>Sar</taxon>
        <taxon>Stramenopiles</taxon>
        <taxon>Oomycota</taxon>
        <taxon>Peronosporomycetes</taxon>
        <taxon>Peronosporales</taxon>
        <taxon>Peronosporaceae</taxon>
        <taxon>Phytophthora</taxon>
    </lineage>
</organism>
<dbReference type="PANTHER" id="PTHR47169:SF2">
    <property type="entry name" value="OS01G0541250 PROTEIN"/>
    <property type="match status" value="1"/>
</dbReference>
<dbReference type="OrthoDB" id="122798at2759"/>
<comment type="caution">
    <text evidence="1">The sequence shown here is derived from an EMBL/GenBank/DDBJ whole genome shotgun (WGS) entry which is preliminary data.</text>
</comment>
<name>A0A080ZHD9_PHYNI</name>